<dbReference type="InterPro" id="IPR032876">
    <property type="entry name" value="J_dom"/>
</dbReference>
<dbReference type="Pfam" id="PF13550">
    <property type="entry name" value="Phage-tail_3"/>
    <property type="match status" value="1"/>
</dbReference>
<dbReference type="InterPro" id="IPR053171">
    <property type="entry name" value="Viral_Tip_Attach_Protein"/>
</dbReference>
<feature type="domain" description="Tip attachment protein J HDII-ins2" evidence="3">
    <location>
        <begin position="92"/>
        <end position="212"/>
    </location>
</feature>
<evidence type="ECO:0000313" key="5">
    <source>
        <dbReference type="Proteomes" id="UP000509660"/>
    </source>
</evidence>
<evidence type="ECO:0000259" key="1">
    <source>
        <dbReference type="Pfam" id="PF09327"/>
    </source>
</evidence>
<protein>
    <submittedName>
        <fullName evidence="4">DUF1983 domain-containing protein</fullName>
    </submittedName>
</protein>
<gene>
    <name evidence="4" type="ORF">HV559_07830</name>
</gene>
<dbReference type="RefSeq" id="WP_176810042.1">
    <property type="nucleotide sequence ID" value="NZ_CP055306.1"/>
</dbReference>
<dbReference type="Gene3D" id="1.20.5.340">
    <property type="match status" value="1"/>
</dbReference>
<proteinExistence type="predicted"/>
<organism evidence="4 5">
    <name type="scientific">Mannheimia pernigra</name>
    <dbReference type="NCBI Taxonomy" id="111844"/>
    <lineage>
        <taxon>Bacteria</taxon>
        <taxon>Pseudomonadati</taxon>
        <taxon>Pseudomonadota</taxon>
        <taxon>Gammaproteobacteria</taxon>
        <taxon>Pasteurellales</taxon>
        <taxon>Pasteurellaceae</taxon>
        <taxon>Mannheimia</taxon>
    </lineage>
</organism>
<dbReference type="Pfam" id="PF09327">
    <property type="entry name" value="Phage_Tail_Tip"/>
    <property type="match status" value="1"/>
</dbReference>
<feature type="domain" description="Tip attachment protein J central straight fiber" evidence="1">
    <location>
        <begin position="1324"/>
        <end position="1451"/>
    </location>
</feature>
<accession>A0A7D5DYD8</accession>
<dbReference type="PANTHER" id="PTHR36251:SF2">
    <property type="entry name" value="GIFSY-2 PROPHAGE HOST SPECIFICITY PROTEIN J, PHAGE LAMBDA"/>
    <property type="match status" value="1"/>
</dbReference>
<dbReference type="InterPro" id="IPR015406">
    <property type="entry name" value="GpJ_CSF"/>
</dbReference>
<feature type="domain" description="Tip attachment protein J" evidence="2">
    <location>
        <begin position="334"/>
        <end position="498"/>
    </location>
</feature>
<evidence type="ECO:0000313" key="4">
    <source>
        <dbReference type="EMBL" id="QLB40785.1"/>
    </source>
</evidence>
<name>A0A7D5DYD8_9PAST</name>
<sequence>MGGNTQGSARTPYEAPDSLKSAQRLRAIGLISLGPIKGPVNKWKSTYFDNTPIQNENGVDDNDEASFNFKNTEVSFTLGTQDQAPLQGFEMSEREVPVSTEVKYTTPITRTVTDPDVTRLRVTLGVNALYEQNDQGDTNGTSVWFRILINGSPRGTYEINGKSSSRFYRSYIVDNLPERPFTITVERTTTDSKSQRLQNATNWVSYTEIIDTKLSYPNMALVGIKTDSRYNPNFPNVNFLLYGRLVKVPSTYDPEARTYATALWKGDWKQAWTNNPAWVFYDLVTDPLAGLGKRVGDYGLDKFQLYQIAKYCDELVDDGYGGKEPRMTANLWLTDQRSAYDVLADMASVFRAITVWNGIQFTAIQDRTADPVCTYSQANVIGGKFVRQYAAMKSIYTAVEVEYADERNMYQKAIEYVADDAMIERYGYNVKKITAYATTSRGQAHRLGKWVLATSLLEQCTITFSVGRQGLRHLPGDIIEVADNHYASKVLGGRVVAINDNKVTLDQPIEMTGESYLSWLNDEMKLTKVKITQVDATNKAIVTLASDPIGLAVMSDWVLKTPTVSTQLYRAIGITENDDGSYTITALQHEPQKEAIVDESAIFEPLPATTHYSLLPVTSPEIGVDGSGVILNFSAPTFVGQGLRYQVKLFRNGKFYQLYDDLKEPNLAFANLPNGDYVAEIRAKDGQGRLSDAVSKTFNINFSVSELVTVSKVLGIGLAWKNPLFAPTNSAIEIWASKQNRFETARKLVSLAYPTNSYTYDGLGIAETYYFWARMVDNLNGTAGEFTPMTEGITERSAEKLVDYLEGQITESTLGQDLIQSLQNNVDSSVALEAQARAAAISAEANARIQMVNGVNANVTAERNRIASAIQDIGVLQAANNAKTQEMANLTQTVGRQTSSVQELGVTTGQLAQQYGQLKSVTDNVTSEITTIKQTQSNQANSVERLTSRFDNVMSSQNLLSDTLNKTTTAFLLGVYPIGRTLSEGQKVIIKATTAPAQRVLIYNSSPRGVNRIGEIMADGTPNELDWVVGNAGNNNLHVYRTSVQDSATITLSDVSLTLPDGALADVVAEVSEHKRTVATQTQALTAKTTLLESNLAGKANVSALSSLDSRVTQVDGRITSEARKVEQLTNQLIGKANVSALSSLDSRVTQVDGRITSEARKVEQLTNQLIGKANVSALSSLDSRVTQVDGRITSEARKVEQLTNQLIGKANVSALSSLDSRVTQVDGRITSEARKVEQLTNQLIGKANVSALSSLDSRVTQVDGRITSEARKVEQLTNQLIGKANVSAVSNLESRVNRYGSQIQRFDQITNDFNNQGRMLRGQISTLSNTVANLQNNEVRSTHTIKTEAISGGRTAIAGISLGASANARTVESSVIIMANKFAVVKNASDSQVVPMFSVADNKVALNGDLISNGTILGRHLKANEMIESPVIQGGIIRGTRIEGVTGTFTGNVYAENILNDVVEYKKINMLSYDKQYKDRLEEYQEYKKNNHFIIKPSIKKRVLYLPPTNFTILPSKNEKGEVIYRKRKTGSWTGGVAHQGAFIDFSTGLSTRVADNYSEEKIVGIGVQPGKVFNYRGVTDIWDIPANTEVTVTIRAEHDDDYITGLFIFLILS</sequence>
<dbReference type="Pfam" id="PF24801">
    <property type="entry name" value="FNIII-A_GpJ"/>
    <property type="match status" value="1"/>
</dbReference>
<evidence type="ECO:0000259" key="3">
    <source>
        <dbReference type="Pfam" id="PF24801"/>
    </source>
</evidence>
<dbReference type="Proteomes" id="UP000509660">
    <property type="component" value="Chromosome"/>
</dbReference>
<dbReference type="EMBL" id="CP055306">
    <property type="protein sequence ID" value="QLB40785.1"/>
    <property type="molecule type" value="Genomic_DNA"/>
</dbReference>
<dbReference type="PANTHER" id="PTHR36251">
    <property type="entry name" value="FELS-1 PROPHAGE HOST SPECIFICITY PROTEIN-RELATED"/>
    <property type="match status" value="1"/>
</dbReference>
<reference evidence="4 5" key="1">
    <citation type="submission" date="2020-06" db="EMBL/GenBank/DDBJ databases">
        <title>Mannheimia pernigra sp. nov. isolated from bovine respiratory tract.</title>
        <authorList>
            <person name="Kuhnert P."/>
            <person name="Akarsu-Egger H."/>
        </authorList>
    </citation>
    <scope>NUCLEOTIDE SEQUENCE [LARGE SCALE GENOMIC DNA]</scope>
    <source>
        <strain evidence="4 5">BNO311</strain>
    </source>
</reference>
<keyword evidence="5" id="KW-1185">Reference proteome</keyword>
<dbReference type="InterPro" id="IPR055385">
    <property type="entry name" value="GpJ_HDII-ins2"/>
</dbReference>
<evidence type="ECO:0000259" key="2">
    <source>
        <dbReference type="Pfam" id="PF13550"/>
    </source>
</evidence>